<reference evidence="3 4" key="1">
    <citation type="submission" date="2016-09" db="EMBL/GenBank/DDBJ databases">
        <authorList>
            <person name="Capua I."/>
            <person name="De Benedictis P."/>
            <person name="Joannis T."/>
            <person name="Lombin L.H."/>
            <person name="Cattoli G."/>
        </authorList>
    </citation>
    <scope>NUCLEOTIDE SEQUENCE [LARGE SCALE GENOMIC DNA]</scope>
    <source>
        <strain evidence="3 4">UB20</strain>
    </source>
</reference>
<feature type="domain" description="NIF system FeS cluster assembly NifU C-terminal" evidence="1">
    <location>
        <begin position="13"/>
        <end position="79"/>
    </location>
</feature>
<dbReference type="Pfam" id="PF01106">
    <property type="entry name" value="NifU"/>
    <property type="match status" value="1"/>
</dbReference>
<evidence type="ECO:0000313" key="2">
    <source>
        <dbReference type="EMBL" id="PDP42782.1"/>
    </source>
</evidence>
<dbReference type="InterPro" id="IPR034904">
    <property type="entry name" value="FSCA_dom_sf"/>
</dbReference>
<dbReference type="GeneID" id="34758670"/>
<dbReference type="Gene3D" id="3.30.300.130">
    <property type="entry name" value="Fe-S cluster assembly (FSCA)"/>
    <property type="match status" value="1"/>
</dbReference>
<name>A0A1D3ULL3_TANFO</name>
<dbReference type="EMBL" id="FMMM01000048">
    <property type="protein sequence ID" value="SCQ21100.1"/>
    <property type="molecule type" value="Genomic_DNA"/>
</dbReference>
<evidence type="ECO:0000313" key="5">
    <source>
        <dbReference type="Proteomes" id="UP000219259"/>
    </source>
</evidence>
<dbReference type="GO" id="GO:0005506">
    <property type="term" value="F:iron ion binding"/>
    <property type="evidence" value="ECO:0007669"/>
    <property type="project" value="InterPro"/>
</dbReference>
<protein>
    <submittedName>
        <fullName evidence="3">Fe/S biogenesis protein NfuA</fullName>
    </submittedName>
    <submittedName>
        <fullName evidence="2">NifU family protein</fullName>
    </submittedName>
</protein>
<sequence length="105" mass="11788">MKETERFIEKEAVTAVLREKVSPLLRSHGGDLTLTGISRSVVRVSFTGACRYCPSACETLEHVVQKILREALSDETIRVETDYGVSQALLDEAKRILRKTHESNL</sequence>
<gene>
    <name evidence="3" type="primary">nfuA</name>
    <name evidence="2" type="ORF">CLI86_11790</name>
    <name evidence="3" type="ORF">TFUB20_01259</name>
</gene>
<dbReference type="InterPro" id="IPR001075">
    <property type="entry name" value="NIF_FeS_clus_asmbl_NifU_C"/>
</dbReference>
<evidence type="ECO:0000259" key="1">
    <source>
        <dbReference type="Pfam" id="PF01106"/>
    </source>
</evidence>
<evidence type="ECO:0000313" key="3">
    <source>
        <dbReference type="EMBL" id="SCQ21100.1"/>
    </source>
</evidence>
<dbReference type="Proteomes" id="UP000219259">
    <property type="component" value="Unassembled WGS sequence"/>
</dbReference>
<dbReference type="Proteomes" id="UP000182057">
    <property type="component" value="Unassembled WGS sequence"/>
</dbReference>
<proteinExistence type="predicted"/>
<dbReference type="OMA" id="YCPSACE"/>
<accession>A0A1D3ULL3</accession>
<dbReference type="EMBL" id="NSLJ01000038">
    <property type="protein sequence ID" value="PDP42782.1"/>
    <property type="molecule type" value="Genomic_DNA"/>
</dbReference>
<reference evidence="2 5" key="2">
    <citation type="submission" date="2017-09" db="EMBL/GenBank/DDBJ databases">
        <title>Phase variable restriction modification systems are present in the genome sequences of periodontal pathogens Prevotella intermedia, Tannerella forsythia and Porphyromonas gingivalis.</title>
        <authorList>
            <person name="Haigh R.D."/>
            <person name="Crawford L."/>
            <person name="Ralph J."/>
            <person name="Wanford J."/>
            <person name="Vartoukian S.R."/>
            <person name="Hijazib K."/>
            <person name="Wade W."/>
            <person name="Oggioni M.R."/>
        </authorList>
    </citation>
    <scope>NUCLEOTIDE SEQUENCE [LARGE SCALE GENOMIC DNA]</scope>
    <source>
        <strain evidence="2 5">WW11663</strain>
    </source>
</reference>
<dbReference type="GO" id="GO:0016226">
    <property type="term" value="P:iron-sulfur cluster assembly"/>
    <property type="evidence" value="ECO:0007669"/>
    <property type="project" value="InterPro"/>
</dbReference>
<evidence type="ECO:0000313" key="4">
    <source>
        <dbReference type="Proteomes" id="UP000182057"/>
    </source>
</evidence>
<dbReference type="AlphaFoldDB" id="A0A1D3ULL3"/>
<dbReference type="RefSeq" id="WP_014224838.1">
    <property type="nucleotide sequence ID" value="NZ_CAJPTF010000021.1"/>
</dbReference>
<dbReference type="GO" id="GO:0051536">
    <property type="term" value="F:iron-sulfur cluster binding"/>
    <property type="evidence" value="ECO:0007669"/>
    <property type="project" value="InterPro"/>
</dbReference>
<dbReference type="SUPFAM" id="SSF117916">
    <property type="entry name" value="Fe-S cluster assembly (FSCA) domain-like"/>
    <property type="match status" value="1"/>
</dbReference>
<organism evidence="3 4">
    <name type="scientific">Tannerella forsythia</name>
    <name type="common">Bacteroides forsythus</name>
    <dbReference type="NCBI Taxonomy" id="28112"/>
    <lineage>
        <taxon>Bacteria</taxon>
        <taxon>Pseudomonadati</taxon>
        <taxon>Bacteroidota</taxon>
        <taxon>Bacteroidia</taxon>
        <taxon>Bacteroidales</taxon>
        <taxon>Tannerellaceae</taxon>
        <taxon>Tannerella</taxon>
    </lineage>
</organism>